<dbReference type="Proteomes" id="UP000799118">
    <property type="component" value="Unassembled WGS sequence"/>
</dbReference>
<reference evidence="1" key="1">
    <citation type="journal article" date="2019" name="Environ. Microbiol.">
        <title>Fungal ecological strategies reflected in gene transcription - a case study of two litter decomposers.</title>
        <authorList>
            <person name="Barbi F."/>
            <person name="Kohler A."/>
            <person name="Barry K."/>
            <person name="Baskaran P."/>
            <person name="Daum C."/>
            <person name="Fauchery L."/>
            <person name="Ihrmark K."/>
            <person name="Kuo A."/>
            <person name="LaButti K."/>
            <person name="Lipzen A."/>
            <person name="Morin E."/>
            <person name="Grigoriev I.V."/>
            <person name="Henrissat B."/>
            <person name="Lindahl B."/>
            <person name="Martin F."/>
        </authorList>
    </citation>
    <scope>NUCLEOTIDE SEQUENCE</scope>
    <source>
        <strain evidence="1">JB14</strain>
    </source>
</reference>
<protein>
    <submittedName>
        <fullName evidence="1">Uncharacterized protein</fullName>
    </submittedName>
</protein>
<name>A0A6A4GRK4_9AGAR</name>
<organism evidence="1 2">
    <name type="scientific">Gymnopus androsaceus JB14</name>
    <dbReference type="NCBI Taxonomy" id="1447944"/>
    <lineage>
        <taxon>Eukaryota</taxon>
        <taxon>Fungi</taxon>
        <taxon>Dikarya</taxon>
        <taxon>Basidiomycota</taxon>
        <taxon>Agaricomycotina</taxon>
        <taxon>Agaricomycetes</taxon>
        <taxon>Agaricomycetidae</taxon>
        <taxon>Agaricales</taxon>
        <taxon>Marasmiineae</taxon>
        <taxon>Omphalotaceae</taxon>
        <taxon>Gymnopus</taxon>
    </lineage>
</organism>
<dbReference type="OrthoDB" id="3027884at2759"/>
<proteinExistence type="predicted"/>
<dbReference type="EMBL" id="ML769778">
    <property type="protein sequence ID" value="KAE9387827.1"/>
    <property type="molecule type" value="Genomic_DNA"/>
</dbReference>
<accession>A0A6A4GRK4</accession>
<evidence type="ECO:0000313" key="1">
    <source>
        <dbReference type="EMBL" id="KAE9387827.1"/>
    </source>
</evidence>
<gene>
    <name evidence="1" type="ORF">BT96DRAFT_890879</name>
</gene>
<dbReference type="AlphaFoldDB" id="A0A6A4GRK4"/>
<sequence>MQKLIRSVFISSTGMTRINDFQKYVPVDSAIAWVYEEFKGPGPEGAIKHQFFFGQGWSNSRWNREVVSNLVTQVINQQATFRIPGDCLPSEVIKICLQDHLKQVHASWQLDKPHVHASGEHYETAQESHNHACSQENAQSEKLKVNQQKFKKHRERLDTVNELLKNPRLSTTDHAKWKFAKDVLIKLGTDGQSLEHTDSDLALVTYEPFYCRHIVGQILHELDEETIARKLRNVHSKGKQRLIPSGRIHRRSKECSHNPVAHKLPIALYHRRYLKSLSPYDMELLQAKKDVTFPMLEKNSVYDQGSDSMDET</sequence>
<keyword evidence="2" id="KW-1185">Reference proteome</keyword>
<evidence type="ECO:0000313" key="2">
    <source>
        <dbReference type="Proteomes" id="UP000799118"/>
    </source>
</evidence>